<dbReference type="SUPFAM" id="SSF46785">
    <property type="entry name" value="Winged helix' DNA-binding domain"/>
    <property type="match status" value="1"/>
</dbReference>
<comment type="caution">
    <text evidence="3">The sequence shown here is derived from an EMBL/GenBank/DDBJ whole genome shotgun (WGS) entry which is preliminary data.</text>
</comment>
<dbReference type="Gene3D" id="1.10.10.10">
    <property type="entry name" value="Winged helix-like DNA-binding domain superfamily/Winged helix DNA-binding domain"/>
    <property type="match status" value="1"/>
</dbReference>
<proteinExistence type="inferred from homology"/>
<dbReference type="AlphaFoldDB" id="A0A4R0XFR5"/>
<protein>
    <recommendedName>
        <fullName evidence="2">Initiator Rep protein WH1 domain-containing protein</fullName>
    </recommendedName>
</protein>
<evidence type="ECO:0000313" key="3">
    <source>
        <dbReference type="EMBL" id="TCG06670.1"/>
    </source>
</evidence>
<organism evidence="3 4">
    <name type="scientific">Paraburkholderia steynii</name>
    <dbReference type="NCBI Taxonomy" id="1245441"/>
    <lineage>
        <taxon>Bacteria</taxon>
        <taxon>Pseudomonadati</taxon>
        <taxon>Pseudomonadota</taxon>
        <taxon>Betaproteobacteria</taxon>
        <taxon>Burkholderiales</taxon>
        <taxon>Burkholderiaceae</taxon>
        <taxon>Paraburkholderia</taxon>
    </lineage>
</organism>
<dbReference type="InterPro" id="IPR000525">
    <property type="entry name" value="Initiator_Rep_WH1"/>
</dbReference>
<comment type="similarity">
    <text evidence="1">Belongs to the initiator RepB protein family.</text>
</comment>
<name>A0A4R0XFR5_9BURK</name>
<accession>A0A4R0XFR5</accession>
<reference evidence="3 4" key="1">
    <citation type="submission" date="2017-02" db="EMBL/GenBank/DDBJ databases">
        <title>Paraburkholderia sophoroidis sp. nov. and Paraburkholderia steynii sp. nov. rhizobial symbionts of the fynbos legume Hypocalyptus sophoroides.</title>
        <authorList>
            <person name="Steenkamp E.T."/>
            <person name="Beukes C.W."/>
            <person name="Van Zyl E."/>
            <person name="Avontuur J."/>
            <person name="Chan W.Y."/>
            <person name="Hassen A."/>
            <person name="Palmer M."/>
            <person name="Mthombeni L."/>
            <person name="Phalane F."/>
            <person name="Sereme K."/>
            <person name="Venter S.N."/>
        </authorList>
    </citation>
    <scope>NUCLEOTIDE SEQUENCE [LARGE SCALE GENOMIC DNA]</scope>
    <source>
        <strain evidence="3 4">HC1.1ba</strain>
    </source>
</reference>
<keyword evidence="4" id="KW-1185">Reference proteome</keyword>
<dbReference type="EMBL" id="MWML01000096">
    <property type="protein sequence ID" value="TCG06670.1"/>
    <property type="molecule type" value="Genomic_DNA"/>
</dbReference>
<dbReference type="Pfam" id="PF01051">
    <property type="entry name" value="Rep3_N"/>
    <property type="match status" value="1"/>
</dbReference>
<dbReference type="Proteomes" id="UP000294200">
    <property type="component" value="Unassembled WGS sequence"/>
</dbReference>
<sequence length="114" mass="13091">MSSELMRVRQGLGTLELVRVTRLAIALERKQMCATTIVRAKDFSDAFDIPLDSAHETLKAAADRLPYCTATFYGRPVAWVSRAEYRTGYGELEIEWSDDMRNHINPDLRWINNI</sequence>
<feature type="domain" description="Initiator Rep protein WH1" evidence="2">
    <location>
        <begin position="2"/>
        <end position="105"/>
    </location>
</feature>
<dbReference type="GO" id="GO:0006270">
    <property type="term" value="P:DNA replication initiation"/>
    <property type="evidence" value="ECO:0007669"/>
    <property type="project" value="InterPro"/>
</dbReference>
<dbReference type="GO" id="GO:0003887">
    <property type="term" value="F:DNA-directed DNA polymerase activity"/>
    <property type="evidence" value="ECO:0007669"/>
    <property type="project" value="InterPro"/>
</dbReference>
<dbReference type="InterPro" id="IPR036388">
    <property type="entry name" value="WH-like_DNA-bd_sf"/>
</dbReference>
<gene>
    <name evidence="3" type="ORF">BZM27_24545</name>
</gene>
<evidence type="ECO:0000256" key="1">
    <source>
        <dbReference type="ARBA" id="ARBA00038283"/>
    </source>
</evidence>
<evidence type="ECO:0000259" key="2">
    <source>
        <dbReference type="Pfam" id="PF01051"/>
    </source>
</evidence>
<evidence type="ECO:0000313" key="4">
    <source>
        <dbReference type="Proteomes" id="UP000294200"/>
    </source>
</evidence>
<dbReference type="InterPro" id="IPR036390">
    <property type="entry name" value="WH_DNA-bd_sf"/>
</dbReference>